<keyword evidence="1" id="KW-0812">Transmembrane</keyword>
<dbReference type="GO" id="GO:0080120">
    <property type="term" value="P:CAAX-box protein maturation"/>
    <property type="evidence" value="ECO:0007669"/>
    <property type="project" value="UniProtKB-ARBA"/>
</dbReference>
<name>A0A2M6YPD6_9BACT</name>
<evidence type="ECO:0000313" key="3">
    <source>
        <dbReference type="EMBL" id="PIU32988.1"/>
    </source>
</evidence>
<dbReference type="PANTHER" id="PTHR39430">
    <property type="entry name" value="MEMBRANE-ASSOCIATED PROTEASE-RELATED"/>
    <property type="match status" value="1"/>
</dbReference>
<dbReference type="InterPro" id="IPR003675">
    <property type="entry name" value="Rce1/LyrA-like_dom"/>
</dbReference>
<evidence type="ECO:0000313" key="4">
    <source>
        <dbReference type="Proteomes" id="UP000229559"/>
    </source>
</evidence>
<dbReference type="Pfam" id="PF02517">
    <property type="entry name" value="Rce1-like"/>
    <property type="match status" value="1"/>
</dbReference>
<dbReference type="Proteomes" id="UP000229559">
    <property type="component" value="Unassembled WGS sequence"/>
</dbReference>
<evidence type="ECO:0000256" key="1">
    <source>
        <dbReference type="SAM" id="Phobius"/>
    </source>
</evidence>
<feature type="transmembrane region" description="Helical" evidence="1">
    <location>
        <begin position="82"/>
        <end position="103"/>
    </location>
</feature>
<keyword evidence="1" id="KW-1133">Transmembrane helix</keyword>
<keyword evidence="1" id="KW-0472">Membrane</keyword>
<protein>
    <recommendedName>
        <fullName evidence="2">CAAX prenyl protease 2/Lysostaphin resistance protein A-like domain-containing protein</fullName>
    </recommendedName>
</protein>
<feature type="transmembrane region" description="Helical" evidence="1">
    <location>
        <begin position="115"/>
        <end position="133"/>
    </location>
</feature>
<comment type="caution">
    <text evidence="3">The sequence shown here is derived from an EMBL/GenBank/DDBJ whole genome shotgun (WGS) entry which is preliminary data.</text>
</comment>
<reference evidence="4" key="1">
    <citation type="submission" date="2017-09" db="EMBL/GenBank/DDBJ databases">
        <title>Depth-based differentiation of microbial function through sediment-hosted aquifers and enrichment of novel symbionts in the deep terrestrial subsurface.</title>
        <authorList>
            <person name="Probst A.J."/>
            <person name="Ladd B."/>
            <person name="Jarett J.K."/>
            <person name="Geller-Mcgrath D.E."/>
            <person name="Sieber C.M.K."/>
            <person name="Emerson J.B."/>
            <person name="Anantharaman K."/>
            <person name="Thomas B.C."/>
            <person name="Malmstrom R."/>
            <person name="Stieglmeier M."/>
            <person name="Klingl A."/>
            <person name="Woyke T."/>
            <person name="Ryan C.M."/>
            <person name="Banfield J.F."/>
        </authorList>
    </citation>
    <scope>NUCLEOTIDE SEQUENCE [LARGE SCALE GENOMIC DNA]</scope>
</reference>
<feature type="transmembrane region" description="Helical" evidence="1">
    <location>
        <begin position="207"/>
        <end position="224"/>
    </location>
</feature>
<evidence type="ECO:0000259" key="2">
    <source>
        <dbReference type="Pfam" id="PF02517"/>
    </source>
</evidence>
<dbReference type="AlphaFoldDB" id="A0A2M6YPD6"/>
<proteinExistence type="predicted"/>
<gene>
    <name evidence="3" type="ORF">COT04_02480</name>
</gene>
<feature type="transmembrane region" description="Helical" evidence="1">
    <location>
        <begin position="181"/>
        <end position="200"/>
    </location>
</feature>
<feature type="domain" description="CAAX prenyl protease 2/Lysostaphin resistance protein A-like" evidence="2">
    <location>
        <begin position="119"/>
        <end position="218"/>
    </location>
</feature>
<dbReference type="PANTHER" id="PTHR39430:SF1">
    <property type="entry name" value="PROTEASE"/>
    <property type="match status" value="1"/>
</dbReference>
<sequence length="225" mass="26475">MNVFKKIFHQQKFSLKHVFALFSFIFIIWSFYRYLPQVLPLWAEELVLKPLLWLGPTIWLMRRVEKQNFSSLGFTTKKLFPSLYWGIGLGLVFALEGLLTNIVKYKGLNLISLDQSSITFLFLFLVSLVTAFSEETVFRGYLFNRLWQIWNQEWLANIVSSFLFVLIHLPIGLFVLGYRPLVMLAYLFFVFVFGFGSAFVFGRTKNIVASILLHIFWAWPIVLFR</sequence>
<accession>A0A2M6YPD6</accession>
<feature type="transmembrane region" description="Helical" evidence="1">
    <location>
        <begin position="154"/>
        <end position="175"/>
    </location>
</feature>
<dbReference type="GO" id="GO:0004175">
    <property type="term" value="F:endopeptidase activity"/>
    <property type="evidence" value="ECO:0007669"/>
    <property type="project" value="UniProtKB-ARBA"/>
</dbReference>
<feature type="transmembrane region" description="Helical" evidence="1">
    <location>
        <begin position="15"/>
        <end position="35"/>
    </location>
</feature>
<dbReference type="EMBL" id="PEXA01000067">
    <property type="protein sequence ID" value="PIU32988.1"/>
    <property type="molecule type" value="Genomic_DNA"/>
</dbReference>
<organism evidence="3 4">
    <name type="scientific">Candidatus Shapirobacteria bacterium CG07_land_8_20_14_0_80_39_12</name>
    <dbReference type="NCBI Taxonomy" id="1974480"/>
    <lineage>
        <taxon>Bacteria</taxon>
        <taxon>Candidatus Shapironibacteriota</taxon>
    </lineage>
</organism>